<evidence type="ECO:0000256" key="1">
    <source>
        <dbReference type="SAM" id="MobiDB-lite"/>
    </source>
</evidence>
<dbReference type="Proteomes" id="UP001628179">
    <property type="component" value="Unassembled WGS sequence"/>
</dbReference>
<feature type="compositionally biased region" description="Low complexity" evidence="1">
    <location>
        <begin position="522"/>
        <end position="540"/>
    </location>
</feature>
<dbReference type="RefSeq" id="XP_070915963.1">
    <property type="nucleotide sequence ID" value="XM_071059862.1"/>
</dbReference>
<name>A0ABQ0G906_9PEZI</name>
<organism evidence="2 3">
    <name type="scientific">Madurella fahalii</name>
    <dbReference type="NCBI Taxonomy" id="1157608"/>
    <lineage>
        <taxon>Eukaryota</taxon>
        <taxon>Fungi</taxon>
        <taxon>Dikarya</taxon>
        <taxon>Ascomycota</taxon>
        <taxon>Pezizomycotina</taxon>
        <taxon>Sordariomycetes</taxon>
        <taxon>Sordariomycetidae</taxon>
        <taxon>Sordariales</taxon>
        <taxon>Sordariales incertae sedis</taxon>
        <taxon>Madurella</taxon>
    </lineage>
</organism>
<protein>
    <submittedName>
        <fullName evidence="2">Uncharacterized protein</fullName>
    </submittedName>
</protein>
<evidence type="ECO:0000313" key="3">
    <source>
        <dbReference type="Proteomes" id="UP001628179"/>
    </source>
</evidence>
<evidence type="ECO:0000313" key="2">
    <source>
        <dbReference type="EMBL" id="GAB1314232.1"/>
    </source>
</evidence>
<dbReference type="EMBL" id="BAAFSV010000002">
    <property type="protein sequence ID" value="GAB1314232.1"/>
    <property type="molecule type" value="Genomic_DNA"/>
</dbReference>
<gene>
    <name evidence="2" type="ORF">MFIFM68171_04442</name>
</gene>
<accession>A0ABQ0G906</accession>
<sequence length="580" mass="63624">MPCLRGIEVSLTTKPDDEQIPEYPHPEGTSARILDFPHHGQVTPVGSERQSSCTNGPAIYRKTGPIVSVYIPSIPGMPFAINYAINNAPAAPCKYVFFRLYMNARTIASWGIDPSIRSKGKVVNSLWAPCARYSDEIGFEGRNFVFLPGQEYKSVAEDGGLIEIQAFRAKERRPRAPRLEEFRFHDNYGIAAPSIGLLDQPQDACFYDWHLLDAKDSPFVSFRLHYRSWKNLTQLNLIPATELEFLQSASPRVLKSLSRVKAGNGGLHDESYGESRYSQSPDEAVFLDCEEEPDPEGGVQPGATHYFLKSPPELFPAASVNPTVPQPSKALRDGQCEPQLQRPLPELPREERSGLSRRSSAASAVSATLSIAPSLLQYLDERSFSPEEIEVGVAQLVQLPQSQSGSSIILDEETRSMMQADCSISDYETSPRSTNDSLSDKMLSPDRYLPMTGSGLEQGLAFFTPPRQQPFSKAVDSTQSLQSGLSFEHDLSPIGAITLSESEWMSRSPSPARTRAANAAARRAVNSRSDRSGGASLLSGLRKKKLSASPRKIAAMVIGRGLPKPATTNNLVHGKVGNWI</sequence>
<proteinExistence type="predicted"/>
<feature type="region of interest" description="Disordered" evidence="1">
    <location>
        <begin position="522"/>
        <end position="543"/>
    </location>
</feature>
<reference evidence="2 3" key="1">
    <citation type="submission" date="2024-09" db="EMBL/GenBank/DDBJ databases">
        <title>Itraconazole resistance in Madurella fahalii resulting from another homologue of gene encoding cytochrome P450 14-alpha sterol demethylase (CYP51).</title>
        <authorList>
            <person name="Yoshioka I."/>
            <person name="Fahal A.H."/>
            <person name="Kaneko S."/>
            <person name="Yaguchi T."/>
        </authorList>
    </citation>
    <scope>NUCLEOTIDE SEQUENCE [LARGE SCALE GENOMIC DNA]</scope>
    <source>
        <strain evidence="2 3">IFM 68171</strain>
    </source>
</reference>
<feature type="region of interest" description="Disordered" evidence="1">
    <location>
        <begin position="317"/>
        <end position="363"/>
    </location>
</feature>
<dbReference type="GeneID" id="98175185"/>
<comment type="caution">
    <text evidence="2">The sequence shown here is derived from an EMBL/GenBank/DDBJ whole genome shotgun (WGS) entry which is preliminary data.</text>
</comment>
<keyword evidence="3" id="KW-1185">Reference proteome</keyword>